<feature type="binding site" evidence="8">
    <location>
        <position position="262"/>
    </location>
    <ligand>
        <name>L-glutamine</name>
        <dbReference type="ChEBI" id="CHEBI:58359"/>
    </ligand>
</feature>
<feature type="region of interest" description="CPSase" evidence="8">
    <location>
        <begin position="1"/>
        <end position="181"/>
    </location>
</feature>
<keyword evidence="4 8" id="KW-0547">Nucleotide-binding</keyword>
<feature type="binding site" evidence="8">
    <location>
        <position position="302"/>
    </location>
    <ligand>
        <name>L-glutamine</name>
        <dbReference type="ChEBI" id="CHEBI:58359"/>
    </ligand>
</feature>
<dbReference type="EMBL" id="CP035544">
    <property type="protein sequence ID" value="QBA64836.1"/>
    <property type="molecule type" value="Genomic_DNA"/>
</dbReference>
<keyword evidence="8" id="KW-0665">Pyrimidine biosynthesis</keyword>
<feature type="active site" description="Nucleophile" evidence="8">
    <location>
        <position position="258"/>
    </location>
</feature>
<comment type="function">
    <text evidence="8">Small subunit of the glutamine-dependent carbamoyl phosphate synthetase (CPSase). CPSase catalyzes the formation of carbamoyl phosphate from the ammonia moiety of glutamine, carbonate, and phosphate donated by ATP, constituting the first step of 2 biosynthetic pathways, one leading to arginine and/or urea and the other to pyrimidine nucleotides. The small subunit (glutamine amidotransferase) binds and cleaves glutamine to supply the large subunit with the substrate ammonia.</text>
</comment>
<evidence type="ECO:0000256" key="8">
    <source>
        <dbReference type="HAMAP-Rule" id="MF_01209"/>
    </source>
</evidence>
<dbReference type="Gene3D" id="3.50.30.20">
    <property type="entry name" value="Carbamoyl-phosphate synthase small subunit, N-terminal domain"/>
    <property type="match status" value="1"/>
</dbReference>
<comment type="subunit">
    <text evidence="8">Composed of two chains; the small (or glutamine) chain promotes the hydrolysis of glutamine to ammonia, which is used by the large (or ammonia) chain to synthesize carbamoyl phosphate. Tetramer of heterodimers (alpha,beta)4.</text>
</comment>
<dbReference type="GO" id="GO:0006541">
    <property type="term" value="P:glutamine metabolic process"/>
    <property type="evidence" value="ECO:0007669"/>
    <property type="project" value="InterPro"/>
</dbReference>
<evidence type="ECO:0000256" key="6">
    <source>
        <dbReference type="ARBA" id="ARBA00022962"/>
    </source>
</evidence>
<dbReference type="InterPro" id="IPR035686">
    <property type="entry name" value="CPSase_GATase1"/>
</dbReference>
<accession>A0A411EAT1</accession>
<proteinExistence type="inferred from homology"/>
<dbReference type="InterPro" id="IPR006274">
    <property type="entry name" value="CarbamoylP_synth_ssu"/>
</dbReference>
<keyword evidence="11" id="KW-1185">Reference proteome</keyword>
<feature type="binding site" evidence="8">
    <location>
        <position position="232"/>
    </location>
    <ligand>
        <name>L-glutamine</name>
        <dbReference type="ChEBI" id="CHEBI:58359"/>
    </ligand>
</feature>
<keyword evidence="6 8" id="KW-0315">Glutamine amidotransferase</keyword>
<evidence type="ECO:0000256" key="3">
    <source>
        <dbReference type="ARBA" id="ARBA00022598"/>
    </source>
</evidence>
<evidence type="ECO:0000313" key="11">
    <source>
        <dbReference type="Proteomes" id="UP000290889"/>
    </source>
</evidence>
<feature type="binding site" evidence="8">
    <location>
        <position position="303"/>
    </location>
    <ligand>
        <name>L-glutamine</name>
        <dbReference type="ChEBI" id="CHEBI:58359"/>
    </ligand>
</feature>
<keyword evidence="8" id="KW-0055">Arginine biosynthesis</keyword>
<comment type="catalytic activity">
    <reaction evidence="8">
        <text>L-glutamine + H2O = L-glutamate + NH4(+)</text>
        <dbReference type="Rhea" id="RHEA:15889"/>
        <dbReference type="ChEBI" id="CHEBI:15377"/>
        <dbReference type="ChEBI" id="CHEBI:28938"/>
        <dbReference type="ChEBI" id="CHEBI:29985"/>
        <dbReference type="ChEBI" id="CHEBI:58359"/>
    </reaction>
</comment>
<feature type="binding site" evidence="8">
    <location>
        <position position="300"/>
    </location>
    <ligand>
        <name>L-glutamine</name>
        <dbReference type="ChEBI" id="CHEBI:58359"/>
    </ligand>
</feature>
<dbReference type="PROSITE" id="PS51273">
    <property type="entry name" value="GATASE_TYPE_1"/>
    <property type="match status" value="1"/>
</dbReference>
<dbReference type="NCBIfam" id="TIGR01368">
    <property type="entry name" value="CPSaseIIsmall"/>
    <property type="match status" value="1"/>
</dbReference>
<comment type="pathway">
    <text evidence="1 8">Amino-acid biosynthesis; L-arginine biosynthesis; carbamoyl phosphate from bicarbonate: step 1/1.</text>
</comment>
<dbReference type="AlphaFoldDB" id="A0A411EAT1"/>
<dbReference type="GO" id="GO:0004088">
    <property type="term" value="F:carbamoyl-phosphate synthase (glutamine-hydrolyzing) activity"/>
    <property type="evidence" value="ECO:0007669"/>
    <property type="project" value="UniProtKB-UniRule"/>
</dbReference>
<evidence type="ECO:0000256" key="4">
    <source>
        <dbReference type="ARBA" id="ARBA00022741"/>
    </source>
</evidence>
<dbReference type="PRINTS" id="PR00099">
    <property type="entry name" value="CPSGATASE"/>
</dbReference>
<dbReference type="HAMAP" id="MF_01209">
    <property type="entry name" value="CPSase_S_chain"/>
    <property type="match status" value="1"/>
</dbReference>
<comment type="catalytic activity">
    <reaction evidence="7 8">
        <text>hydrogencarbonate + L-glutamine + 2 ATP + H2O = carbamoyl phosphate + L-glutamate + 2 ADP + phosphate + 2 H(+)</text>
        <dbReference type="Rhea" id="RHEA:18633"/>
        <dbReference type="ChEBI" id="CHEBI:15377"/>
        <dbReference type="ChEBI" id="CHEBI:15378"/>
        <dbReference type="ChEBI" id="CHEBI:17544"/>
        <dbReference type="ChEBI" id="CHEBI:29985"/>
        <dbReference type="ChEBI" id="CHEBI:30616"/>
        <dbReference type="ChEBI" id="CHEBI:43474"/>
        <dbReference type="ChEBI" id="CHEBI:58228"/>
        <dbReference type="ChEBI" id="CHEBI:58359"/>
        <dbReference type="ChEBI" id="CHEBI:456216"/>
        <dbReference type="EC" id="6.3.5.5"/>
    </reaction>
</comment>
<name>A0A411EAT1_9FLAO</name>
<feature type="active site" evidence="8">
    <location>
        <position position="344"/>
    </location>
</feature>
<dbReference type="Gene3D" id="3.40.50.880">
    <property type="match status" value="1"/>
</dbReference>
<keyword evidence="5 8" id="KW-0067">ATP-binding</keyword>
<evidence type="ECO:0000256" key="5">
    <source>
        <dbReference type="ARBA" id="ARBA00022840"/>
    </source>
</evidence>
<organism evidence="10 11">
    <name type="scientific">Muriicola soli</name>
    <dbReference type="NCBI Taxonomy" id="2507538"/>
    <lineage>
        <taxon>Bacteria</taxon>
        <taxon>Pseudomonadati</taxon>
        <taxon>Bacteroidota</taxon>
        <taxon>Flavobacteriia</taxon>
        <taxon>Flavobacteriales</taxon>
        <taxon>Flavobacteriaceae</taxon>
        <taxon>Muriicola</taxon>
    </lineage>
</organism>
<dbReference type="SUPFAM" id="SSF52021">
    <property type="entry name" value="Carbamoyl phosphate synthetase, small subunit N-terminal domain"/>
    <property type="match status" value="1"/>
</dbReference>
<reference evidence="10 11" key="1">
    <citation type="submission" date="2019-01" db="EMBL/GenBank/DDBJ databases">
        <title>Muriicola soli sp. nov., isolated from soil.</title>
        <authorList>
            <person name="Kang H.J."/>
            <person name="Kim S.B."/>
        </authorList>
    </citation>
    <scope>NUCLEOTIDE SEQUENCE [LARGE SCALE GENOMIC DNA]</scope>
    <source>
        <strain evidence="10 11">MMS17-SY002</strain>
    </source>
</reference>
<dbReference type="InterPro" id="IPR002474">
    <property type="entry name" value="CarbamoylP_synth_ssu_N"/>
</dbReference>
<dbReference type="KEGG" id="mur:EQY75_10035"/>
<dbReference type="GO" id="GO:0006526">
    <property type="term" value="P:L-arginine biosynthetic process"/>
    <property type="evidence" value="ECO:0007669"/>
    <property type="project" value="UniProtKB-UniRule"/>
</dbReference>
<evidence type="ECO:0000256" key="1">
    <source>
        <dbReference type="ARBA" id="ARBA00005077"/>
    </source>
</evidence>
<dbReference type="PANTHER" id="PTHR43418:SF7">
    <property type="entry name" value="CARBAMOYL-PHOSPHATE SYNTHASE SMALL CHAIN"/>
    <property type="match status" value="1"/>
</dbReference>
<protein>
    <recommendedName>
        <fullName evidence="8">Carbamoyl phosphate synthase small chain</fullName>
        <ecNumber evidence="8">6.3.5.5</ecNumber>
    </recommendedName>
    <alternativeName>
        <fullName evidence="8">Carbamoyl phosphate synthetase glutamine chain</fullName>
    </alternativeName>
</protein>
<feature type="binding site" evidence="8">
    <location>
        <position position="230"/>
    </location>
    <ligand>
        <name>L-glutamine</name>
        <dbReference type="ChEBI" id="CHEBI:58359"/>
    </ligand>
</feature>
<dbReference type="SUPFAM" id="SSF52317">
    <property type="entry name" value="Class I glutamine amidotransferase-like"/>
    <property type="match status" value="1"/>
</dbReference>
<dbReference type="PANTHER" id="PTHR43418">
    <property type="entry name" value="MULTIFUNCTIONAL TRYPTOPHAN BIOSYNTHESIS PROTEIN-RELATED"/>
    <property type="match status" value="1"/>
</dbReference>
<feature type="binding site" evidence="8">
    <location>
        <position position="52"/>
    </location>
    <ligand>
        <name>L-glutamine</name>
        <dbReference type="ChEBI" id="CHEBI:58359"/>
    </ligand>
</feature>
<dbReference type="SMART" id="SM01097">
    <property type="entry name" value="CPSase_sm_chain"/>
    <property type="match status" value="1"/>
</dbReference>
<dbReference type="OrthoDB" id="9804328at2"/>
<feature type="binding site" evidence="8">
    <location>
        <position position="259"/>
    </location>
    <ligand>
        <name>L-glutamine</name>
        <dbReference type="ChEBI" id="CHEBI:58359"/>
    </ligand>
</feature>
<dbReference type="EC" id="6.3.5.5" evidence="8"/>
<keyword evidence="8" id="KW-0028">Amino-acid biosynthesis</keyword>
<evidence type="ECO:0000256" key="2">
    <source>
        <dbReference type="ARBA" id="ARBA00007800"/>
    </source>
</evidence>
<feature type="domain" description="Carbamoyl-phosphate synthase small subunit N-terminal" evidence="9">
    <location>
        <begin position="7"/>
        <end position="138"/>
    </location>
</feature>
<dbReference type="PRINTS" id="PR00096">
    <property type="entry name" value="GATASE"/>
</dbReference>
<dbReference type="RefSeq" id="WP_129605517.1">
    <property type="nucleotide sequence ID" value="NZ_CP035544.1"/>
</dbReference>
<dbReference type="GO" id="GO:0044205">
    <property type="term" value="P:'de novo' UMP biosynthetic process"/>
    <property type="evidence" value="ECO:0007669"/>
    <property type="project" value="UniProtKB-UniRule"/>
</dbReference>
<dbReference type="PRINTS" id="PR00097">
    <property type="entry name" value="ANTSNTHASEII"/>
</dbReference>
<comment type="pathway">
    <text evidence="8">Pyrimidine metabolism; UMP biosynthesis via de novo pathway; (S)-dihydroorotate from bicarbonate: step 1/3.</text>
</comment>
<sequence length="375" mass="41695">MKYQTKKKALILLADGTIFYGKSVGNAEGTAFGEVCFNTGMTGYQEIFTDPSYFGQLMVMTNAHIGNYGANNEEVESNSVKIAGLICKNFSYDYSRPDADESLLEFLNTNKLLAISDVDTRALVSYIRDHGAMNAVISTRVDEIDALKAELSNIPSMEGLELASKVSVTKPYFFGEKDAKYRIAALDIGIKKNILRNLAARDAYIKVFPYDTPFSELQSWNPDGYFISNGPGDPEPLKEVIETAKEIIAQDKPLFGICLGHQIIALANGVSTYKMFNGHRGINHPVINFETGKGEITSQNHGFAINREETEAHPELIITHEHLNDHTVAGIRMKNKNVFSVQYHPEASPGPHDASYLFDQFFQLIEEYSRSNVPV</sequence>
<dbReference type="Pfam" id="PF00988">
    <property type="entry name" value="CPSase_sm_chain"/>
    <property type="match status" value="1"/>
</dbReference>
<dbReference type="GO" id="GO:0006207">
    <property type="term" value="P:'de novo' pyrimidine nucleobase biosynthetic process"/>
    <property type="evidence" value="ECO:0007669"/>
    <property type="project" value="InterPro"/>
</dbReference>
<dbReference type="UniPathway" id="UPA00070">
    <property type="reaction ID" value="UER00115"/>
</dbReference>
<feature type="active site" evidence="8">
    <location>
        <position position="346"/>
    </location>
</feature>
<dbReference type="InterPro" id="IPR029062">
    <property type="entry name" value="Class_I_gatase-like"/>
</dbReference>
<dbReference type="InterPro" id="IPR036480">
    <property type="entry name" value="CarbP_synth_ssu_N_sf"/>
</dbReference>
<dbReference type="NCBIfam" id="NF009475">
    <property type="entry name" value="PRK12838.1"/>
    <property type="match status" value="1"/>
</dbReference>
<gene>
    <name evidence="8 10" type="primary">carA</name>
    <name evidence="10" type="ORF">EQY75_10035</name>
</gene>
<dbReference type="InterPro" id="IPR050472">
    <property type="entry name" value="Anth_synth/Amidotransfase"/>
</dbReference>
<dbReference type="Proteomes" id="UP000290889">
    <property type="component" value="Chromosome"/>
</dbReference>
<dbReference type="UniPathway" id="UPA00068">
    <property type="reaction ID" value="UER00171"/>
</dbReference>
<dbReference type="InterPro" id="IPR017926">
    <property type="entry name" value="GATASE"/>
</dbReference>
<dbReference type="GO" id="GO:0004359">
    <property type="term" value="F:glutaminase activity"/>
    <property type="evidence" value="ECO:0007669"/>
    <property type="project" value="RHEA"/>
</dbReference>
<evidence type="ECO:0000256" key="7">
    <source>
        <dbReference type="ARBA" id="ARBA00048816"/>
    </source>
</evidence>
<comment type="similarity">
    <text evidence="2 8">Belongs to the CarA family.</text>
</comment>
<dbReference type="CDD" id="cd01744">
    <property type="entry name" value="GATase1_CPSase"/>
    <property type="match status" value="1"/>
</dbReference>
<evidence type="ECO:0000259" key="9">
    <source>
        <dbReference type="SMART" id="SM01097"/>
    </source>
</evidence>
<dbReference type="Pfam" id="PF00117">
    <property type="entry name" value="GATase"/>
    <property type="match status" value="1"/>
</dbReference>
<dbReference type="GO" id="GO:0005524">
    <property type="term" value="F:ATP binding"/>
    <property type="evidence" value="ECO:0007669"/>
    <property type="project" value="UniProtKB-UniRule"/>
</dbReference>
<keyword evidence="3 8" id="KW-0436">Ligase</keyword>
<evidence type="ECO:0000313" key="10">
    <source>
        <dbReference type="EMBL" id="QBA64836.1"/>
    </source>
</evidence>